<sequence>MIKILDGDCPDPAVFREGDTFYLTYSSGPYYPGLPICSSTDLVNWKMETYAVKDFEGKEIWAPDFFKYKDNKYYIYFSGAGTNWVIWSEHIQGPWSEPIDLKVGYIDPGHVTDEEGKRYLLLSGGHIVPLAADGLSIDLEPQNTNAYDGFLSVRPGVFARGSGQAVVSEIEYRTI</sequence>
<dbReference type="AlphaFoldDB" id="A0A921LG45"/>
<name>A0A921LG45_9FIRM</name>
<dbReference type="Proteomes" id="UP000769156">
    <property type="component" value="Unassembled WGS sequence"/>
</dbReference>
<dbReference type="GO" id="GO:0004553">
    <property type="term" value="F:hydrolase activity, hydrolyzing O-glycosyl compounds"/>
    <property type="evidence" value="ECO:0007669"/>
    <property type="project" value="InterPro"/>
</dbReference>
<dbReference type="Pfam" id="PF04616">
    <property type="entry name" value="Glyco_hydro_43"/>
    <property type="match status" value="1"/>
</dbReference>
<accession>A0A921LG45</accession>
<reference evidence="4" key="1">
    <citation type="journal article" date="2021" name="PeerJ">
        <title>Extensive microbial diversity within the chicken gut microbiome revealed by metagenomics and culture.</title>
        <authorList>
            <person name="Gilroy R."/>
            <person name="Ravi A."/>
            <person name="Getino M."/>
            <person name="Pursley I."/>
            <person name="Horton D.L."/>
            <person name="Alikhan N.F."/>
            <person name="Baker D."/>
            <person name="Gharbi K."/>
            <person name="Hall N."/>
            <person name="Watson M."/>
            <person name="Adriaenssens E.M."/>
            <person name="Foster-Nyarko E."/>
            <person name="Jarju S."/>
            <person name="Secka A."/>
            <person name="Antonio M."/>
            <person name="Oren A."/>
            <person name="Chaudhuri R.R."/>
            <person name="La Ragione R."/>
            <person name="Hildebrand F."/>
            <person name="Pallen M.J."/>
        </authorList>
    </citation>
    <scope>NUCLEOTIDE SEQUENCE</scope>
    <source>
        <strain evidence="4">ChiSjej5B23-16112</strain>
    </source>
</reference>
<evidence type="ECO:0000256" key="1">
    <source>
        <dbReference type="ARBA" id="ARBA00009865"/>
    </source>
</evidence>
<evidence type="ECO:0000313" key="5">
    <source>
        <dbReference type="Proteomes" id="UP000769156"/>
    </source>
</evidence>
<comment type="caution">
    <text evidence="4">The sequence shown here is derived from an EMBL/GenBank/DDBJ whole genome shotgun (WGS) entry which is preliminary data.</text>
</comment>
<keyword evidence="2" id="KW-0378">Hydrolase</keyword>
<dbReference type="GO" id="GO:0005975">
    <property type="term" value="P:carbohydrate metabolic process"/>
    <property type="evidence" value="ECO:0007669"/>
    <property type="project" value="InterPro"/>
</dbReference>
<organism evidence="4 5">
    <name type="scientific">Lachnoclostridium phocaeense</name>
    <dbReference type="NCBI Taxonomy" id="1871021"/>
    <lineage>
        <taxon>Bacteria</taxon>
        <taxon>Bacillati</taxon>
        <taxon>Bacillota</taxon>
        <taxon>Clostridia</taxon>
        <taxon>Lachnospirales</taxon>
        <taxon>Lachnospiraceae</taxon>
    </lineage>
</organism>
<evidence type="ECO:0000313" key="4">
    <source>
        <dbReference type="EMBL" id="HJF94362.1"/>
    </source>
</evidence>
<protein>
    <submittedName>
        <fullName evidence="4">Family 43 glycosylhydrolase</fullName>
    </submittedName>
</protein>
<dbReference type="SUPFAM" id="SSF75005">
    <property type="entry name" value="Arabinanase/levansucrase/invertase"/>
    <property type="match status" value="1"/>
</dbReference>
<dbReference type="InterPro" id="IPR051795">
    <property type="entry name" value="Glycosyl_Hydrlase_43"/>
</dbReference>
<dbReference type="PANTHER" id="PTHR42812">
    <property type="entry name" value="BETA-XYLOSIDASE"/>
    <property type="match status" value="1"/>
</dbReference>
<dbReference type="EMBL" id="DYVY01000098">
    <property type="protein sequence ID" value="HJF94362.1"/>
    <property type="molecule type" value="Genomic_DNA"/>
</dbReference>
<comment type="similarity">
    <text evidence="1">Belongs to the glycosyl hydrolase 43 family.</text>
</comment>
<evidence type="ECO:0000256" key="3">
    <source>
        <dbReference type="ARBA" id="ARBA00023295"/>
    </source>
</evidence>
<proteinExistence type="inferred from homology"/>
<evidence type="ECO:0000256" key="2">
    <source>
        <dbReference type="ARBA" id="ARBA00022801"/>
    </source>
</evidence>
<keyword evidence="3" id="KW-0326">Glycosidase</keyword>
<dbReference type="Gene3D" id="2.115.10.20">
    <property type="entry name" value="Glycosyl hydrolase domain, family 43"/>
    <property type="match status" value="1"/>
</dbReference>
<gene>
    <name evidence="4" type="ORF">K8V82_06170</name>
</gene>
<reference evidence="4" key="2">
    <citation type="submission" date="2021-09" db="EMBL/GenBank/DDBJ databases">
        <authorList>
            <person name="Gilroy R."/>
        </authorList>
    </citation>
    <scope>NUCLEOTIDE SEQUENCE</scope>
    <source>
        <strain evidence="4">ChiSjej5B23-16112</strain>
    </source>
</reference>
<dbReference type="InterPro" id="IPR006710">
    <property type="entry name" value="Glyco_hydro_43"/>
</dbReference>
<dbReference type="InterPro" id="IPR023296">
    <property type="entry name" value="Glyco_hydro_beta-prop_sf"/>
</dbReference>
<dbReference type="PANTHER" id="PTHR42812:SF2">
    <property type="entry name" value="XYLOSIDASE_ARABINOSIDASE"/>
    <property type="match status" value="1"/>
</dbReference>